<evidence type="ECO:0000256" key="2">
    <source>
        <dbReference type="ARBA" id="ARBA00004479"/>
    </source>
</evidence>
<dbReference type="Pfam" id="PF00431">
    <property type="entry name" value="CUB"/>
    <property type="match status" value="2"/>
</dbReference>
<feature type="domain" description="CUB" evidence="13">
    <location>
        <begin position="250"/>
        <end position="358"/>
    </location>
</feature>
<comment type="subcellular location">
    <subcellularLocation>
        <location evidence="1">Endomembrane system</location>
        <topology evidence="1">Peripheral membrane protein</topology>
    </subcellularLocation>
    <subcellularLocation>
        <location evidence="2">Membrane</location>
        <topology evidence="2">Single-pass type I membrane protein</topology>
    </subcellularLocation>
    <subcellularLocation>
        <location evidence="3">Secreted</location>
    </subcellularLocation>
</comment>
<keyword evidence="16" id="KW-1185">Reference proteome</keyword>
<feature type="compositionally biased region" description="Basic and acidic residues" evidence="11">
    <location>
        <begin position="764"/>
        <end position="778"/>
    </location>
</feature>
<keyword evidence="5 12" id="KW-0812">Transmembrane</keyword>
<evidence type="ECO:0000313" key="15">
    <source>
        <dbReference type="EMBL" id="EDO36635.1"/>
    </source>
</evidence>
<keyword evidence="9" id="KW-1015">Disulfide bond</keyword>
<dbReference type="InterPro" id="IPR036383">
    <property type="entry name" value="TSP1_rpt_sf"/>
</dbReference>
<dbReference type="HOGENOM" id="CLU_308228_0_0_1"/>
<dbReference type="Pfam" id="PF00754">
    <property type="entry name" value="F5_F8_type_C"/>
    <property type="match status" value="1"/>
</dbReference>
<evidence type="ECO:0000256" key="3">
    <source>
        <dbReference type="ARBA" id="ARBA00004613"/>
    </source>
</evidence>
<feature type="compositionally biased region" description="Acidic residues" evidence="11">
    <location>
        <begin position="747"/>
        <end position="756"/>
    </location>
</feature>
<feature type="transmembrane region" description="Helical" evidence="12">
    <location>
        <begin position="557"/>
        <end position="580"/>
    </location>
</feature>
<organism evidence="15 16">
    <name type="scientific">Nematostella vectensis</name>
    <name type="common">Starlet sea anemone</name>
    <dbReference type="NCBI Taxonomy" id="45351"/>
    <lineage>
        <taxon>Eukaryota</taxon>
        <taxon>Metazoa</taxon>
        <taxon>Cnidaria</taxon>
        <taxon>Anthozoa</taxon>
        <taxon>Hexacorallia</taxon>
        <taxon>Actiniaria</taxon>
        <taxon>Edwardsiidae</taxon>
        <taxon>Nematostella</taxon>
    </lineage>
</organism>
<dbReference type="GO" id="GO:0012505">
    <property type="term" value="C:endomembrane system"/>
    <property type="evidence" value="ECO:0007669"/>
    <property type="project" value="UniProtKB-SubCell"/>
</dbReference>
<evidence type="ECO:0000256" key="4">
    <source>
        <dbReference type="ARBA" id="ARBA00022525"/>
    </source>
</evidence>
<reference evidence="15 16" key="1">
    <citation type="journal article" date="2007" name="Science">
        <title>Sea anemone genome reveals ancestral eumetazoan gene repertoire and genomic organization.</title>
        <authorList>
            <person name="Putnam N.H."/>
            <person name="Srivastava M."/>
            <person name="Hellsten U."/>
            <person name="Dirks B."/>
            <person name="Chapman J."/>
            <person name="Salamov A."/>
            <person name="Terry A."/>
            <person name="Shapiro H."/>
            <person name="Lindquist E."/>
            <person name="Kapitonov V.V."/>
            <person name="Jurka J."/>
            <person name="Genikhovich G."/>
            <person name="Grigoriev I.V."/>
            <person name="Lucas S.M."/>
            <person name="Steele R.E."/>
            <person name="Finnerty J.R."/>
            <person name="Technau U."/>
            <person name="Martindale M.Q."/>
            <person name="Rokhsar D.S."/>
        </authorList>
    </citation>
    <scope>NUCLEOTIDE SEQUENCE [LARGE SCALE GENOMIC DNA]</scope>
    <source>
        <strain evidence="16">CH2 X CH6</strain>
    </source>
</reference>
<feature type="compositionally biased region" description="Basic and acidic residues" evidence="11">
    <location>
        <begin position="816"/>
        <end position="834"/>
    </location>
</feature>
<keyword evidence="4" id="KW-0964">Secreted</keyword>
<dbReference type="CDD" id="cd00041">
    <property type="entry name" value="CUB"/>
    <property type="match status" value="2"/>
</dbReference>
<dbReference type="Gene3D" id="2.60.120.260">
    <property type="entry name" value="Galactose-binding domain-like"/>
    <property type="match status" value="1"/>
</dbReference>
<dbReference type="OMA" id="ASAXNIN"/>
<dbReference type="FunFam" id="2.60.120.290:FF:000013">
    <property type="entry name" value="Membrane frizzled-related protein"/>
    <property type="match status" value="1"/>
</dbReference>
<dbReference type="InterPro" id="IPR035914">
    <property type="entry name" value="Sperma_CUB_dom_sf"/>
</dbReference>
<gene>
    <name evidence="15" type="ORF">NEMVEDRAFT_v1g245400</name>
</gene>
<dbReference type="InParanoid" id="A7SHZ1"/>
<feature type="compositionally biased region" description="Polar residues" evidence="11">
    <location>
        <begin position="779"/>
        <end position="806"/>
    </location>
</feature>
<feature type="compositionally biased region" description="Basic and acidic residues" evidence="11">
    <location>
        <begin position="737"/>
        <end position="746"/>
    </location>
</feature>
<dbReference type="InterPro" id="IPR000421">
    <property type="entry name" value="FA58C"/>
</dbReference>
<evidence type="ECO:0000256" key="5">
    <source>
        <dbReference type="ARBA" id="ARBA00022692"/>
    </source>
</evidence>
<feature type="region of interest" description="Disordered" evidence="11">
    <location>
        <begin position="737"/>
        <end position="834"/>
    </location>
</feature>
<evidence type="ECO:0000259" key="14">
    <source>
        <dbReference type="PROSITE" id="PS50022"/>
    </source>
</evidence>
<proteinExistence type="predicted"/>
<comment type="caution">
    <text evidence="10">Lacks conserved residue(s) required for the propagation of feature annotation.</text>
</comment>
<evidence type="ECO:0000256" key="11">
    <source>
        <dbReference type="SAM" id="MobiDB-lite"/>
    </source>
</evidence>
<dbReference type="SMART" id="SM00042">
    <property type="entry name" value="CUB"/>
    <property type="match status" value="2"/>
</dbReference>
<dbReference type="SMART" id="SM00231">
    <property type="entry name" value="FA58C"/>
    <property type="match status" value="1"/>
</dbReference>
<dbReference type="CDD" id="cd00057">
    <property type="entry name" value="FA58C"/>
    <property type="match status" value="1"/>
</dbReference>
<keyword evidence="6" id="KW-0130">Cell adhesion</keyword>
<sequence>MASTVFNADTKVIASLFITAVFLCCMQSSEAWLWSGKKKINGGWNAWSSWTSCQEGTGKDPFPFRSKQRSCTNPAPSNGGRECGGQKIREGPCEDCNLPLGMENLKIKDAQITASSAHENFPASESRLNGFSSWCATDLDGELYLQIDLKFMTLVTAIATQGFYPDKSVLSLRQGRVGKYQLAYSDDGKTWAVYKNLRNENILSGNVEKEGTVLNVLEPYFTTRYIRIYPRSFFSFICMKLEIYGCRFRCGGFLPPTPGDLIAESSETRDVECLWQVTLPSGNVNLDFVNFRLPCSNGIVEVRGDGLSYGESAVLAQYCGEFEVTPRPVMSSSNKLWIRFRSNSSQPSVGFYAVYFPSCNAYLTNNSGVIKSPNHPNEYYHNSRCTWLVTVAQGKAIRLKFSSFQVEGDSKGQPQCSTDHLTIWDGVNNTAPIIGKHCNSVRPPTFICSSGNTMKITFKTDDALAFAGFLIMYQAIEPNSSCAEPSSSVITPTPTLSVMPSTMNMSVAPMIPEPTATFVNPTLNVNITGGLPPLNGASSANSGHLGKKKKDDDEDNGLTTIIIVAVFSFIVLCMIIASIIPSLRHRCEKRKHERLSRMAATEVILKDNEYELQPLQANPDETADVIAVDEVREEEDDDDTAGGNPSTAVAAVQTEEEKIENDDYGNFCDETPLEAATVDVVSSSSHSELGCDLEYDTTDLKLSSSYENLGTSFASEMAAMMSKFEQSAPMDVFEKHDENAPPRKEVDDSDESEDETSPLMIENQVEKPTREDKMRGENSKSLCESNSSFNTTLGAQSTDPQPTQDCMGNPCEEETQERRKKLENPVPNDEGKSNHFKAEVLDDGVRNDKLQKALSDLKSTLSRINSESGSLSEIGNSKTNSALSSNISLPEHGTAVDLPVWEEKGTDYPTVPKSKIKKGSHLISDSKDSGCSSSRVYTVTEHHLGYLLQQSVIILDRT</sequence>
<dbReference type="InterPro" id="IPR000884">
    <property type="entry name" value="TSP1_rpt"/>
</dbReference>
<dbReference type="PANTHER" id="PTHR46806:SF5">
    <property type="entry name" value="F5_8 TYPE C DOMAIN-CONTAINING PROTEIN"/>
    <property type="match status" value="1"/>
</dbReference>
<dbReference type="EMBL" id="DS469664">
    <property type="protein sequence ID" value="EDO36635.1"/>
    <property type="molecule type" value="Genomic_DNA"/>
</dbReference>
<dbReference type="AlphaFoldDB" id="A7SHZ1"/>
<accession>A7SHZ1</accession>
<dbReference type="SUPFAM" id="SSF82895">
    <property type="entry name" value="TSP-1 type 1 repeat"/>
    <property type="match status" value="1"/>
</dbReference>
<dbReference type="PROSITE" id="PS01285">
    <property type="entry name" value="FA58C_1"/>
    <property type="match status" value="1"/>
</dbReference>
<evidence type="ECO:0000256" key="1">
    <source>
        <dbReference type="ARBA" id="ARBA00004184"/>
    </source>
</evidence>
<dbReference type="GO" id="GO:0005576">
    <property type="term" value="C:extracellular region"/>
    <property type="evidence" value="ECO:0007669"/>
    <property type="project" value="UniProtKB-SubCell"/>
</dbReference>
<keyword evidence="8 12" id="KW-0472">Membrane</keyword>
<dbReference type="InterPro" id="IPR008979">
    <property type="entry name" value="Galactose-bd-like_sf"/>
</dbReference>
<evidence type="ECO:0000259" key="13">
    <source>
        <dbReference type="PROSITE" id="PS01180"/>
    </source>
</evidence>
<dbReference type="PROSITE" id="PS50092">
    <property type="entry name" value="TSP1"/>
    <property type="match status" value="1"/>
</dbReference>
<evidence type="ECO:0000256" key="7">
    <source>
        <dbReference type="ARBA" id="ARBA00022989"/>
    </source>
</evidence>
<dbReference type="PROSITE" id="PS50022">
    <property type="entry name" value="FA58C_3"/>
    <property type="match status" value="1"/>
</dbReference>
<dbReference type="InterPro" id="IPR050633">
    <property type="entry name" value="Neuropilin_MCO_CoagFactor"/>
</dbReference>
<dbReference type="GO" id="GO:0007155">
    <property type="term" value="P:cell adhesion"/>
    <property type="evidence" value="ECO:0007669"/>
    <property type="project" value="UniProtKB-KW"/>
</dbReference>
<evidence type="ECO:0000256" key="10">
    <source>
        <dbReference type="PROSITE-ProRule" id="PRU00059"/>
    </source>
</evidence>
<name>A7SHZ1_NEMVE</name>
<feature type="domain" description="F5/8 type C" evidence="14">
    <location>
        <begin position="96"/>
        <end position="246"/>
    </location>
</feature>
<evidence type="ECO:0000256" key="8">
    <source>
        <dbReference type="ARBA" id="ARBA00023136"/>
    </source>
</evidence>
<dbReference type="PROSITE" id="PS01180">
    <property type="entry name" value="CUB"/>
    <property type="match status" value="2"/>
</dbReference>
<evidence type="ECO:0000256" key="6">
    <source>
        <dbReference type="ARBA" id="ARBA00022889"/>
    </source>
</evidence>
<evidence type="ECO:0000256" key="9">
    <source>
        <dbReference type="ARBA" id="ARBA00023157"/>
    </source>
</evidence>
<dbReference type="Gene3D" id="2.20.100.10">
    <property type="entry name" value="Thrombospondin type-1 (TSP1) repeat"/>
    <property type="match status" value="1"/>
</dbReference>
<keyword evidence="7 12" id="KW-1133">Transmembrane helix</keyword>
<feature type="region of interest" description="Disordered" evidence="11">
    <location>
        <begin position="64"/>
        <end position="86"/>
    </location>
</feature>
<dbReference type="Proteomes" id="UP000001593">
    <property type="component" value="Unassembled WGS sequence"/>
</dbReference>
<feature type="domain" description="CUB" evidence="13">
    <location>
        <begin position="359"/>
        <end position="476"/>
    </location>
</feature>
<dbReference type="SUPFAM" id="SSF49854">
    <property type="entry name" value="Spermadhesin, CUB domain"/>
    <property type="match status" value="2"/>
</dbReference>
<dbReference type="Gene3D" id="2.60.120.290">
    <property type="entry name" value="Spermadhesin, CUB domain"/>
    <property type="match status" value="2"/>
</dbReference>
<protein>
    <submittedName>
        <fullName evidence="15">Uncharacterized protein</fullName>
    </submittedName>
</protein>
<evidence type="ECO:0000313" key="16">
    <source>
        <dbReference type="Proteomes" id="UP000001593"/>
    </source>
</evidence>
<dbReference type="PANTHER" id="PTHR46806">
    <property type="entry name" value="F5/8 TYPE C DOMAIN-CONTAINING PROTEIN"/>
    <property type="match status" value="1"/>
</dbReference>
<feature type="transmembrane region" description="Helical" evidence="12">
    <location>
        <begin position="12"/>
        <end position="34"/>
    </location>
</feature>
<dbReference type="SUPFAM" id="SSF49785">
    <property type="entry name" value="Galactose-binding domain-like"/>
    <property type="match status" value="1"/>
</dbReference>
<evidence type="ECO:0000256" key="12">
    <source>
        <dbReference type="SAM" id="Phobius"/>
    </source>
</evidence>
<dbReference type="GO" id="GO:0016020">
    <property type="term" value="C:membrane"/>
    <property type="evidence" value="ECO:0007669"/>
    <property type="project" value="UniProtKB-SubCell"/>
</dbReference>
<dbReference type="InterPro" id="IPR000859">
    <property type="entry name" value="CUB_dom"/>
</dbReference>
<dbReference type="eggNOG" id="KOG3714">
    <property type="taxonomic scope" value="Eukaryota"/>
</dbReference>